<dbReference type="AlphaFoldDB" id="A0A450TEG8"/>
<evidence type="ECO:0000313" key="1">
    <source>
        <dbReference type="EMBL" id="VFJ65485.1"/>
    </source>
</evidence>
<name>A0A450TEG8_9GAMM</name>
<reference evidence="1" key="1">
    <citation type="submission" date="2019-02" db="EMBL/GenBank/DDBJ databases">
        <authorList>
            <person name="Gruber-Vodicka R. H."/>
            <person name="Seah K. B. B."/>
        </authorList>
    </citation>
    <scope>NUCLEOTIDE SEQUENCE</scope>
    <source>
        <strain evidence="1">BECK_DK161</strain>
    </source>
</reference>
<dbReference type="EMBL" id="CAADEY010000132">
    <property type="protein sequence ID" value="VFJ65485.1"/>
    <property type="molecule type" value="Genomic_DNA"/>
</dbReference>
<gene>
    <name evidence="1" type="ORF">BECKDK2373C_GA0170839_11322</name>
</gene>
<sequence>MHALVTGDRAVEVDVEGLRVGYGVGYAQASRRRPIAFSG</sequence>
<accession>A0A450TEG8</accession>
<protein>
    <submittedName>
        <fullName evidence="1">Uncharacterized protein</fullName>
    </submittedName>
</protein>
<proteinExistence type="predicted"/>
<organism evidence="1">
    <name type="scientific">Candidatus Kentrum sp. DK</name>
    <dbReference type="NCBI Taxonomy" id="2126562"/>
    <lineage>
        <taxon>Bacteria</taxon>
        <taxon>Pseudomonadati</taxon>
        <taxon>Pseudomonadota</taxon>
        <taxon>Gammaproteobacteria</taxon>
        <taxon>Candidatus Kentrum</taxon>
    </lineage>
</organism>